<protein>
    <recommendedName>
        <fullName evidence="10">FimB/Mfa2 family fimbrial subunit</fullName>
    </recommendedName>
</protein>
<evidence type="ECO:0000256" key="7">
    <source>
        <dbReference type="ARBA" id="ARBA00023288"/>
    </source>
</evidence>
<evidence type="ECO:0008006" key="10">
    <source>
        <dbReference type="Google" id="ProtNLM"/>
    </source>
</evidence>
<dbReference type="Pfam" id="PF08842">
    <property type="entry name" value="Mfa2"/>
    <property type="match status" value="1"/>
</dbReference>
<dbReference type="GO" id="GO:0009279">
    <property type="term" value="C:cell outer membrane"/>
    <property type="evidence" value="ECO:0007669"/>
    <property type="project" value="UniProtKB-SubCell"/>
</dbReference>
<organism evidence="8 9">
    <name type="scientific">Dysgonomonas capnocytophagoides</name>
    <dbReference type="NCBI Taxonomy" id="45254"/>
    <lineage>
        <taxon>Bacteria</taxon>
        <taxon>Pseudomonadati</taxon>
        <taxon>Bacteroidota</taxon>
        <taxon>Bacteroidia</taxon>
        <taxon>Bacteroidales</taxon>
        <taxon>Dysgonomonadaceae</taxon>
        <taxon>Dysgonomonas</taxon>
    </lineage>
</organism>
<dbReference type="STRING" id="1121485.GCA_000426485_02302"/>
<comment type="similarity">
    <text evidence="2">Belongs to the bacteroidetes fimbrillin superfamily. FimB/Mfa2 family.</text>
</comment>
<sequence>MNLPKTISLLFTVCMFAACIREDMSKCGECEGIILNFEYPNFPNKINKVNIGIFDKDGNLVESRLINKESLTEFQGVKLGLESGNYTAICWGNAFDNTQIKGLGVDSKITNMEVSHPNSGSSKIIQTSDSLFYGKLAFTIPSDRKYTGTVKFKPAFIHFKVAVKGLDTKKNMVAIYITNLKTYYNSEMQTYGAVSSYIPSMTAAADKTWATCSDVFRFDYDNPITVDLLNPTDNNNILASVDIKTFVKNNNISLDKDREVTIPILFNYTSGDISISPEIGVWDESTVIPEW</sequence>
<evidence type="ECO:0000256" key="4">
    <source>
        <dbReference type="ARBA" id="ARBA00023136"/>
    </source>
</evidence>
<keyword evidence="6" id="KW-0998">Cell outer membrane</keyword>
<evidence type="ECO:0000313" key="8">
    <source>
        <dbReference type="EMBL" id="TFD97467.1"/>
    </source>
</evidence>
<dbReference type="RefSeq" id="WP_026626213.1">
    <property type="nucleotide sequence ID" value="NZ_JAWZLG010000100.1"/>
</dbReference>
<gene>
    <name evidence="8" type="ORF">E2605_07300</name>
</gene>
<comment type="caution">
    <text evidence="8">The sequence shown here is derived from an EMBL/GenBank/DDBJ whole genome shotgun (WGS) entry which is preliminary data.</text>
</comment>
<dbReference type="EMBL" id="SOML01000003">
    <property type="protein sequence ID" value="TFD97467.1"/>
    <property type="molecule type" value="Genomic_DNA"/>
</dbReference>
<dbReference type="AlphaFoldDB" id="A0A4Y8L5A1"/>
<proteinExistence type="inferred from homology"/>
<keyword evidence="3" id="KW-0732">Signal</keyword>
<dbReference type="PROSITE" id="PS51257">
    <property type="entry name" value="PROKAR_LIPOPROTEIN"/>
    <property type="match status" value="1"/>
</dbReference>
<dbReference type="Gene3D" id="2.60.40.2100">
    <property type="match status" value="1"/>
</dbReference>
<keyword evidence="5" id="KW-0564">Palmitate</keyword>
<evidence type="ECO:0000256" key="2">
    <source>
        <dbReference type="ARBA" id="ARBA00007248"/>
    </source>
</evidence>
<dbReference type="OrthoDB" id="1033921at2"/>
<comment type="subcellular location">
    <subcellularLocation>
        <location evidence="1">Cell outer membrane</location>
    </subcellularLocation>
</comment>
<evidence type="ECO:0000256" key="1">
    <source>
        <dbReference type="ARBA" id="ARBA00004442"/>
    </source>
</evidence>
<evidence type="ECO:0000256" key="6">
    <source>
        <dbReference type="ARBA" id="ARBA00023237"/>
    </source>
</evidence>
<dbReference type="Proteomes" id="UP000297861">
    <property type="component" value="Unassembled WGS sequence"/>
</dbReference>
<keyword evidence="7" id="KW-0449">Lipoprotein</keyword>
<evidence type="ECO:0000256" key="5">
    <source>
        <dbReference type="ARBA" id="ARBA00023139"/>
    </source>
</evidence>
<dbReference type="InterPro" id="IPR014941">
    <property type="entry name" value="FimB/Mfa2/Mfa3"/>
</dbReference>
<keyword evidence="9" id="KW-1185">Reference proteome</keyword>
<reference evidence="8 9" key="1">
    <citation type="submission" date="2019-03" db="EMBL/GenBank/DDBJ databases">
        <title>San Antonio Military Medical Center submission to MRSN (WRAIR), pending publication.</title>
        <authorList>
            <person name="Blyth D.M."/>
            <person name="Mccarthy S.L."/>
            <person name="Schall S.E."/>
            <person name="Stam J.A."/>
            <person name="Ong A.C."/>
            <person name="Mcgann P.T."/>
        </authorList>
    </citation>
    <scope>NUCLEOTIDE SEQUENCE [LARGE SCALE GENOMIC DNA]</scope>
    <source>
        <strain evidence="8 9">MRSN571793</strain>
    </source>
</reference>
<evidence type="ECO:0000256" key="3">
    <source>
        <dbReference type="ARBA" id="ARBA00022729"/>
    </source>
</evidence>
<accession>A0A4Y8L5A1</accession>
<evidence type="ECO:0000313" key="9">
    <source>
        <dbReference type="Proteomes" id="UP000297861"/>
    </source>
</evidence>
<keyword evidence="4" id="KW-0472">Membrane</keyword>
<name>A0A4Y8L5A1_9BACT</name>